<organism evidence="2 3">
    <name type="scientific">Bdellovibrio svalbardensis</name>
    <dbReference type="NCBI Taxonomy" id="2972972"/>
    <lineage>
        <taxon>Bacteria</taxon>
        <taxon>Pseudomonadati</taxon>
        <taxon>Bdellovibrionota</taxon>
        <taxon>Bdellovibrionia</taxon>
        <taxon>Bdellovibrionales</taxon>
        <taxon>Pseudobdellovibrionaceae</taxon>
        <taxon>Bdellovibrio</taxon>
    </lineage>
</organism>
<dbReference type="RefSeq" id="WP_277577732.1">
    <property type="nucleotide sequence ID" value="NZ_JANRMI010000002.1"/>
</dbReference>
<evidence type="ECO:0000313" key="3">
    <source>
        <dbReference type="Proteomes" id="UP001152321"/>
    </source>
</evidence>
<accession>A0ABT6DHD6</accession>
<proteinExistence type="predicted"/>
<dbReference type="SUPFAM" id="SSF53850">
    <property type="entry name" value="Periplasmic binding protein-like II"/>
    <property type="match status" value="1"/>
</dbReference>
<gene>
    <name evidence="2" type="ORF">NWE73_07760</name>
</gene>
<dbReference type="EMBL" id="JANRMI010000002">
    <property type="protein sequence ID" value="MDG0816255.1"/>
    <property type="molecule type" value="Genomic_DNA"/>
</dbReference>
<evidence type="ECO:0000256" key="1">
    <source>
        <dbReference type="SAM" id="SignalP"/>
    </source>
</evidence>
<reference evidence="2" key="1">
    <citation type="submission" date="2022-08" db="EMBL/GenBank/DDBJ databases">
        <title>Novel Bdellovibrio Species Isolated from Svalbard: Designation Bdellovibrio svalbardensis.</title>
        <authorList>
            <person name="Mitchell R.J."/>
            <person name="Choi S.Y."/>
        </authorList>
    </citation>
    <scope>NUCLEOTIDE SEQUENCE</scope>
    <source>
        <strain evidence="2">PAP01</strain>
    </source>
</reference>
<sequence length="253" mass="29005">MNLLVFFVILISSTLSSASSKKITLITMDIPPFMSPHLPDQGAAIYGLRQTFKKAGYDLEVRFEPVPRIRNVGLSDKKINGFFPSFTDENFNHKLILSKLFYKTPWVIVERKDKPIIWKEPRDLLKYKGGNVAGYVLRSQVAAIYKNNMQHLESAASDSINILKLIHKRVDFIFIDLNVFNFITTTNPEIKPLAYQLKVNPKIIALNQYGIGFKSDSLNQTLLKEFNKVVDEKEFTQWVSKYLENQTKTAPAK</sequence>
<name>A0ABT6DHD6_9BACT</name>
<keyword evidence="1" id="KW-0732">Signal</keyword>
<protein>
    <submittedName>
        <fullName evidence="2">Transporter substrate-binding domain-containing protein</fullName>
    </submittedName>
</protein>
<feature type="chain" id="PRO_5045172013" evidence="1">
    <location>
        <begin position="19"/>
        <end position="253"/>
    </location>
</feature>
<keyword evidence="3" id="KW-1185">Reference proteome</keyword>
<dbReference type="Gene3D" id="3.40.190.10">
    <property type="entry name" value="Periplasmic binding protein-like II"/>
    <property type="match status" value="2"/>
</dbReference>
<feature type="signal peptide" evidence="1">
    <location>
        <begin position="1"/>
        <end position="18"/>
    </location>
</feature>
<dbReference type="Proteomes" id="UP001152321">
    <property type="component" value="Unassembled WGS sequence"/>
</dbReference>
<comment type="caution">
    <text evidence="2">The sequence shown here is derived from an EMBL/GenBank/DDBJ whole genome shotgun (WGS) entry which is preliminary data.</text>
</comment>
<evidence type="ECO:0000313" key="2">
    <source>
        <dbReference type="EMBL" id="MDG0816255.1"/>
    </source>
</evidence>